<keyword evidence="2" id="KW-1185">Reference proteome</keyword>
<sequence>MGSWTHASQPRDPVLPLHEVSGNHNAELWHTSSGKTAPGSAMDEDWSERTVSVVSSHLSLSAAGQRASRRQRVCAPRIYSYNGTRRATKVKELEGMTYEEGLSILGLFSLEKRRLSVDLIPVYNFLMRGSRDGGAELYCLVSGDGTQGNGLKLLQGKFRLDLRKKLFTERVVKHWNRLPREAVMAPSLLAKQPQFPQLLLKGLVLQTLHQLRSVLAGNGLRSRSVIHGGGTEADDISKMNPLQTESSLTLWQDHDKTSQVSGNFTGLPQLLKYDGQWLSNFICQFPQDPQMHLTRSHGLVHLQGFIPRYSTKQIPEEAKVCSPEVQGSELAVHPPQCPKDLELHHFMVTAAKAALELHIPHQPLLVGITENQE</sequence>
<dbReference type="EMBL" id="JAUNZN010000002">
    <property type="protein sequence ID" value="KAK4828058.1"/>
    <property type="molecule type" value="Genomic_DNA"/>
</dbReference>
<protein>
    <submittedName>
        <fullName evidence="1">Uncharacterized protein</fullName>
    </submittedName>
</protein>
<name>A0AAN7NIH5_MYCAM</name>
<evidence type="ECO:0000313" key="1">
    <source>
        <dbReference type="EMBL" id="KAK4828058.1"/>
    </source>
</evidence>
<organism evidence="1 2">
    <name type="scientific">Mycteria americana</name>
    <name type="common">Wood stork</name>
    <dbReference type="NCBI Taxonomy" id="33587"/>
    <lineage>
        <taxon>Eukaryota</taxon>
        <taxon>Metazoa</taxon>
        <taxon>Chordata</taxon>
        <taxon>Craniata</taxon>
        <taxon>Vertebrata</taxon>
        <taxon>Euteleostomi</taxon>
        <taxon>Archelosauria</taxon>
        <taxon>Archosauria</taxon>
        <taxon>Dinosauria</taxon>
        <taxon>Saurischia</taxon>
        <taxon>Theropoda</taxon>
        <taxon>Coelurosauria</taxon>
        <taxon>Aves</taxon>
        <taxon>Neognathae</taxon>
        <taxon>Neoaves</taxon>
        <taxon>Aequornithes</taxon>
        <taxon>Ciconiiformes</taxon>
        <taxon>Ciconiidae</taxon>
        <taxon>Mycteria</taxon>
    </lineage>
</organism>
<dbReference type="Proteomes" id="UP001333110">
    <property type="component" value="Unassembled WGS sequence"/>
</dbReference>
<proteinExistence type="predicted"/>
<evidence type="ECO:0000313" key="2">
    <source>
        <dbReference type="Proteomes" id="UP001333110"/>
    </source>
</evidence>
<reference evidence="1 2" key="1">
    <citation type="journal article" date="2023" name="J. Hered.">
        <title>Chromosome-level genome of the wood stork (Mycteria americana) provides insight into avian chromosome evolution.</title>
        <authorList>
            <person name="Flamio R. Jr."/>
            <person name="Ramstad K.M."/>
        </authorList>
    </citation>
    <scope>NUCLEOTIDE SEQUENCE [LARGE SCALE GENOMIC DNA]</scope>
    <source>
        <strain evidence="1">JAX WOST 10</strain>
    </source>
</reference>
<dbReference type="AlphaFoldDB" id="A0AAN7NIH5"/>
<accession>A0AAN7NIH5</accession>
<comment type="caution">
    <text evidence="1">The sequence shown here is derived from an EMBL/GenBank/DDBJ whole genome shotgun (WGS) entry which is preliminary data.</text>
</comment>
<gene>
    <name evidence="1" type="ORF">QYF61_023118</name>
</gene>